<gene>
    <name evidence="1" type="ORF">GCM10007962_06880</name>
</gene>
<evidence type="ECO:0008006" key="3">
    <source>
        <dbReference type="Google" id="ProtNLM"/>
    </source>
</evidence>
<reference evidence="1" key="1">
    <citation type="journal article" date="2014" name="Int. J. Syst. Evol. Microbiol.">
        <title>Complete genome sequence of Corynebacterium casei LMG S-19264T (=DSM 44701T), isolated from a smear-ripened cheese.</title>
        <authorList>
            <consortium name="US DOE Joint Genome Institute (JGI-PGF)"/>
            <person name="Walter F."/>
            <person name="Albersmeier A."/>
            <person name="Kalinowski J."/>
            <person name="Ruckert C."/>
        </authorList>
    </citation>
    <scope>NUCLEOTIDE SEQUENCE</scope>
    <source>
        <strain evidence="1">JCM 12862</strain>
    </source>
</reference>
<proteinExistence type="predicted"/>
<organism evidence="1 2">
    <name type="scientific">Yeosuana aromativorans</name>
    <dbReference type="NCBI Taxonomy" id="288019"/>
    <lineage>
        <taxon>Bacteria</taxon>
        <taxon>Pseudomonadati</taxon>
        <taxon>Bacteroidota</taxon>
        <taxon>Flavobacteriia</taxon>
        <taxon>Flavobacteriales</taxon>
        <taxon>Flavobacteriaceae</taxon>
        <taxon>Yeosuana</taxon>
    </lineage>
</organism>
<dbReference type="AlphaFoldDB" id="A0A8J3BKC2"/>
<evidence type="ECO:0000313" key="2">
    <source>
        <dbReference type="Proteomes" id="UP000612329"/>
    </source>
</evidence>
<keyword evidence="2" id="KW-1185">Reference proteome</keyword>
<protein>
    <recommendedName>
        <fullName evidence="3">YbbR-like domain-containing protein</fullName>
    </recommendedName>
</protein>
<dbReference type="PANTHER" id="PTHR37804">
    <property type="entry name" value="CDAA REGULATORY PROTEIN CDAR"/>
    <property type="match status" value="1"/>
</dbReference>
<dbReference type="Gene3D" id="2.170.120.40">
    <property type="entry name" value="YbbR-like domain"/>
    <property type="match status" value="1"/>
</dbReference>
<dbReference type="Proteomes" id="UP000612329">
    <property type="component" value="Unassembled WGS sequence"/>
</dbReference>
<dbReference type="EMBL" id="BMNR01000002">
    <property type="protein sequence ID" value="GGK15295.1"/>
    <property type="molecule type" value="Genomic_DNA"/>
</dbReference>
<dbReference type="Pfam" id="PF07949">
    <property type="entry name" value="YbbR"/>
    <property type="match status" value="1"/>
</dbReference>
<sequence length="295" mass="33860">MSLIILIFSKLSKEYTNTIPFKIKKVNVPQEYVILKDSNATINITLKAYGFNWLKYYISNPELTIDFKKDVVKKMSYFVWDKATVFSHSDEYFGSQVTLINVSPNELHFKYDTNLVKTVPVIGQVAINFKPGYDMINPYKIEPDSIDVIGPKALVSKIELVKTDSIVLNNVNSDISRLVQLKKPSDNKGVIYSKNQVNIKGRVERFTEGTLKVPINIINVPKDIKVKYFPKEINVVYYTSLKSYSDISAKDFKVICDFNHVSNNQSFLLPELIKITDKVKTAKINQQHIEFIIEE</sequence>
<accession>A0A8J3BKC2</accession>
<dbReference type="InterPro" id="IPR012505">
    <property type="entry name" value="YbbR"/>
</dbReference>
<dbReference type="PANTHER" id="PTHR37804:SF1">
    <property type="entry name" value="CDAA REGULATORY PROTEIN CDAR"/>
    <property type="match status" value="1"/>
</dbReference>
<dbReference type="InterPro" id="IPR053154">
    <property type="entry name" value="c-di-AMP_regulator"/>
</dbReference>
<evidence type="ECO:0000313" key="1">
    <source>
        <dbReference type="EMBL" id="GGK15295.1"/>
    </source>
</evidence>
<dbReference type="Gene3D" id="2.170.120.30">
    <property type="match status" value="1"/>
</dbReference>
<comment type="caution">
    <text evidence="1">The sequence shown here is derived from an EMBL/GenBank/DDBJ whole genome shotgun (WGS) entry which is preliminary data.</text>
</comment>
<reference evidence="1" key="2">
    <citation type="submission" date="2020-09" db="EMBL/GenBank/DDBJ databases">
        <authorList>
            <person name="Sun Q."/>
            <person name="Ohkuma M."/>
        </authorList>
    </citation>
    <scope>NUCLEOTIDE SEQUENCE</scope>
    <source>
        <strain evidence="1">JCM 12862</strain>
    </source>
</reference>
<name>A0A8J3BKC2_9FLAO</name>